<gene>
    <name evidence="2" type="ORF">PoB_002284100</name>
</gene>
<evidence type="ECO:0000256" key="1">
    <source>
        <dbReference type="SAM" id="Phobius"/>
    </source>
</evidence>
<keyword evidence="1" id="KW-1133">Transmembrane helix</keyword>
<keyword evidence="1" id="KW-0472">Membrane</keyword>
<sequence>MKCTVQHDSSFMDPFPIKRGVTQGCVLDLTLFGILFSFLLCYAFGRSEDGVYLHTRSDGSLFNLSCLRAKTSYVKWLARAELYTPDKNAGSTPSTNAPNGSHFLPNKEILERAGTLSKFALITKKCLRWLGHVTRMHDGRLPKVILYSELATGSRPTERPTLRYKDVCKLKADGINKPQVTGSRPQ</sequence>
<dbReference type="PANTHER" id="PTHR47027">
    <property type="entry name" value="REVERSE TRANSCRIPTASE DOMAIN-CONTAINING PROTEIN"/>
    <property type="match status" value="1"/>
</dbReference>
<name>A0AAV3ZAM7_9GAST</name>
<comment type="caution">
    <text evidence="2">The sequence shown here is derived from an EMBL/GenBank/DDBJ whole genome shotgun (WGS) entry which is preliminary data.</text>
</comment>
<protein>
    <submittedName>
        <fullName evidence="2">Uncharacterized protein</fullName>
    </submittedName>
</protein>
<dbReference type="AlphaFoldDB" id="A0AAV3ZAM7"/>
<accession>A0AAV3ZAM7</accession>
<dbReference type="PANTHER" id="PTHR47027:SF20">
    <property type="entry name" value="REVERSE TRANSCRIPTASE-LIKE PROTEIN WITH RNA-DIRECTED DNA POLYMERASE DOMAIN"/>
    <property type="match status" value="1"/>
</dbReference>
<evidence type="ECO:0000313" key="2">
    <source>
        <dbReference type="EMBL" id="GFN96335.1"/>
    </source>
</evidence>
<keyword evidence="1" id="KW-0812">Transmembrane</keyword>
<dbReference type="EMBL" id="BLXT01002667">
    <property type="protein sequence ID" value="GFN96335.1"/>
    <property type="molecule type" value="Genomic_DNA"/>
</dbReference>
<proteinExistence type="predicted"/>
<evidence type="ECO:0000313" key="3">
    <source>
        <dbReference type="Proteomes" id="UP000735302"/>
    </source>
</evidence>
<organism evidence="2 3">
    <name type="scientific">Plakobranchus ocellatus</name>
    <dbReference type="NCBI Taxonomy" id="259542"/>
    <lineage>
        <taxon>Eukaryota</taxon>
        <taxon>Metazoa</taxon>
        <taxon>Spiralia</taxon>
        <taxon>Lophotrochozoa</taxon>
        <taxon>Mollusca</taxon>
        <taxon>Gastropoda</taxon>
        <taxon>Heterobranchia</taxon>
        <taxon>Euthyneura</taxon>
        <taxon>Panpulmonata</taxon>
        <taxon>Sacoglossa</taxon>
        <taxon>Placobranchoidea</taxon>
        <taxon>Plakobranchidae</taxon>
        <taxon>Plakobranchus</taxon>
    </lineage>
</organism>
<keyword evidence="3" id="KW-1185">Reference proteome</keyword>
<feature type="transmembrane region" description="Helical" evidence="1">
    <location>
        <begin position="20"/>
        <end position="44"/>
    </location>
</feature>
<dbReference type="Proteomes" id="UP000735302">
    <property type="component" value="Unassembled WGS sequence"/>
</dbReference>
<reference evidence="2 3" key="1">
    <citation type="journal article" date="2021" name="Elife">
        <title>Chloroplast acquisition without the gene transfer in kleptoplastic sea slugs, Plakobranchus ocellatus.</title>
        <authorList>
            <person name="Maeda T."/>
            <person name="Takahashi S."/>
            <person name="Yoshida T."/>
            <person name="Shimamura S."/>
            <person name="Takaki Y."/>
            <person name="Nagai Y."/>
            <person name="Toyoda A."/>
            <person name="Suzuki Y."/>
            <person name="Arimoto A."/>
            <person name="Ishii H."/>
            <person name="Satoh N."/>
            <person name="Nishiyama T."/>
            <person name="Hasebe M."/>
            <person name="Maruyama T."/>
            <person name="Minagawa J."/>
            <person name="Obokata J."/>
            <person name="Shigenobu S."/>
        </authorList>
    </citation>
    <scope>NUCLEOTIDE SEQUENCE [LARGE SCALE GENOMIC DNA]</scope>
</reference>